<dbReference type="Pfam" id="PF04433">
    <property type="entry name" value="SWIRM"/>
    <property type="match status" value="1"/>
</dbReference>
<dbReference type="Proteomes" id="UP000750334">
    <property type="component" value="Unassembled WGS sequence"/>
</dbReference>
<accession>A0A9P6WGI4</accession>
<dbReference type="SUPFAM" id="SSF46689">
    <property type="entry name" value="Homeodomain-like"/>
    <property type="match status" value="1"/>
</dbReference>
<organism evidence="3 4">
    <name type="scientific">Maudiozyma exigua</name>
    <name type="common">Yeast</name>
    <name type="synonym">Kazachstania exigua</name>
    <dbReference type="NCBI Taxonomy" id="34358"/>
    <lineage>
        <taxon>Eukaryota</taxon>
        <taxon>Fungi</taxon>
        <taxon>Dikarya</taxon>
        <taxon>Ascomycota</taxon>
        <taxon>Saccharomycotina</taxon>
        <taxon>Saccharomycetes</taxon>
        <taxon>Saccharomycetales</taxon>
        <taxon>Saccharomycetaceae</taxon>
        <taxon>Maudiozyma</taxon>
    </lineage>
</organism>
<dbReference type="Gene3D" id="1.10.10.10">
    <property type="entry name" value="Winged helix-like DNA-binding domain superfamily/Winged helix DNA-binding domain"/>
    <property type="match status" value="1"/>
</dbReference>
<evidence type="ECO:0000313" key="3">
    <source>
        <dbReference type="EMBL" id="KAG0672097.1"/>
    </source>
</evidence>
<dbReference type="InterPro" id="IPR009057">
    <property type="entry name" value="Homeodomain-like_sf"/>
</dbReference>
<keyword evidence="4" id="KW-1185">Reference proteome</keyword>
<dbReference type="GO" id="GO:0070210">
    <property type="term" value="C:Rpd3L-Expanded complex"/>
    <property type="evidence" value="ECO:0007669"/>
    <property type="project" value="TreeGrafter"/>
</dbReference>
<reference evidence="3 4" key="1">
    <citation type="submission" date="2020-11" db="EMBL/GenBank/DDBJ databases">
        <title>Kefir isolates.</title>
        <authorList>
            <person name="Marcisauskas S."/>
            <person name="Kim Y."/>
            <person name="Blasche S."/>
        </authorList>
    </citation>
    <scope>NUCLEOTIDE SEQUENCE [LARGE SCALE GENOMIC DNA]</scope>
    <source>
        <strain evidence="3 4">OG2</strain>
    </source>
</reference>
<sequence length="326" mass="37423">METNSPRPEIFQLNQNYSNPKADALLISLNRKVRWASQEINNNNNFSQYQEGSSSSGNCIDGMIEDRSIPSPPQSPKLLYQKTIDDQLDDGNINVEPSCYRIFKSESSARNINHAQTHTNKFKRPHRYNSASDVERKYRTRRVTRESGLIENELLRPATPKKQQIYAEPRMTKPKTPTKKISLSHGTSPLASAKIIANNSNYIPNMSWEKLPDYAPSVNTLPSDNAKCLKIEWRGSPMDLSHDPLKNRLHPAELILAQVLRLPCDLYLDSKRRFFLEKVCRLRKGLAFRRTDAQKACRIDVNKASRLFAAFEKVGWLNDKNFSKFL</sequence>
<evidence type="ECO:0000259" key="2">
    <source>
        <dbReference type="PROSITE" id="PS50934"/>
    </source>
</evidence>
<dbReference type="PANTHER" id="PTHR12374:SF21">
    <property type="entry name" value="SWIRM DOMAIN-CONTAINING PROTEIN FUN19-RELATED"/>
    <property type="match status" value="1"/>
</dbReference>
<evidence type="ECO:0000313" key="4">
    <source>
        <dbReference type="Proteomes" id="UP000750334"/>
    </source>
</evidence>
<dbReference type="GO" id="GO:0006357">
    <property type="term" value="P:regulation of transcription by RNA polymerase II"/>
    <property type="evidence" value="ECO:0007669"/>
    <property type="project" value="TreeGrafter"/>
</dbReference>
<proteinExistence type="predicted"/>
<dbReference type="GO" id="GO:0003682">
    <property type="term" value="F:chromatin binding"/>
    <property type="evidence" value="ECO:0007669"/>
    <property type="project" value="TreeGrafter"/>
</dbReference>
<comment type="caution">
    <text evidence="3">The sequence shown here is derived from an EMBL/GenBank/DDBJ whole genome shotgun (WGS) entry which is preliminary data.</text>
</comment>
<dbReference type="GO" id="GO:0006338">
    <property type="term" value="P:chromatin remodeling"/>
    <property type="evidence" value="ECO:0007669"/>
    <property type="project" value="TreeGrafter"/>
</dbReference>
<dbReference type="PROSITE" id="PS50934">
    <property type="entry name" value="SWIRM"/>
    <property type="match status" value="1"/>
</dbReference>
<dbReference type="EMBL" id="PUHR01000005">
    <property type="protein sequence ID" value="KAG0672097.1"/>
    <property type="molecule type" value="Genomic_DNA"/>
</dbReference>
<dbReference type="OrthoDB" id="5598695at2759"/>
<name>A0A9P6WGI4_MAUEX</name>
<dbReference type="InterPro" id="IPR007526">
    <property type="entry name" value="SWIRM"/>
</dbReference>
<dbReference type="FunFam" id="1.10.10.10:FF:000087">
    <property type="entry name" value="Transcriptional adapter 2"/>
    <property type="match status" value="1"/>
</dbReference>
<protein>
    <recommendedName>
        <fullName evidence="2">SWIRM domain-containing protein</fullName>
    </recommendedName>
</protein>
<feature type="domain" description="SWIRM" evidence="2">
    <location>
        <begin position="229"/>
        <end position="326"/>
    </location>
</feature>
<dbReference type="PANTHER" id="PTHR12374">
    <property type="entry name" value="TRANSCRIPTIONAL ADAPTOR 2 ADA2 -RELATED"/>
    <property type="match status" value="1"/>
</dbReference>
<feature type="compositionally biased region" description="Polar residues" evidence="1">
    <location>
        <begin position="44"/>
        <end position="58"/>
    </location>
</feature>
<evidence type="ECO:0000256" key="1">
    <source>
        <dbReference type="SAM" id="MobiDB-lite"/>
    </source>
</evidence>
<gene>
    <name evidence="3" type="ORF">C6P45_004112</name>
</gene>
<feature type="region of interest" description="Disordered" evidence="1">
    <location>
        <begin position="44"/>
        <end position="73"/>
    </location>
</feature>
<dbReference type="GO" id="GO:0003713">
    <property type="term" value="F:transcription coactivator activity"/>
    <property type="evidence" value="ECO:0007669"/>
    <property type="project" value="TreeGrafter"/>
</dbReference>
<dbReference type="AlphaFoldDB" id="A0A9P6WGI4"/>
<dbReference type="InterPro" id="IPR036388">
    <property type="entry name" value="WH-like_DNA-bd_sf"/>
</dbReference>